<dbReference type="EMBL" id="JOWA01000176">
    <property type="protein sequence ID" value="KEZ38817.1"/>
    <property type="molecule type" value="Genomic_DNA"/>
</dbReference>
<dbReference type="OrthoDB" id="7862313at2759"/>
<dbReference type="Pfam" id="PF03810">
    <property type="entry name" value="IBN_N"/>
    <property type="match status" value="1"/>
</dbReference>
<dbReference type="PROSITE" id="PS50077">
    <property type="entry name" value="HEAT_REPEAT"/>
    <property type="match status" value="1"/>
</dbReference>
<organism evidence="10 11">
    <name type="scientific">Pseudallescheria apiosperma</name>
    <name type="common">Scedosporium apiospermum</name>
    <dbReference type="NCBI Taxonomy" id="563466"/>
    <lineage>
        <taxon>Eukaryota</taxon>
        <taxon>Fungi</taxon>
        <taxon>Dikarya</taxon>
        <taxon>Ascomycota</taxon>
        <taxon>Pezizomycotina</taxon>
        <taxon>Sordariomycetes</taxon>
        <taxon>Hypocreomycetidae</taxon>
        <taxon>Microascales</taxon>
        <taxon>Microascaceae</taxon>
        <taxon>Scedosporium</taxon>
    </lineage>
</organism>
<dbReference type="RefSeq" id="XP_016638616.1">
    <property type="nucleotide sequence ID" value="XM_016784396.1"/>
</dbReference>
<dbReference type="InterPro" id="IPR021133">
    <property type="entry name" value="HEAT_type_2"/>
</dbReference>
<dbReference type="GO" id="GO:0034399">
    <property type="term" value="C:nuclear periphery"/>
    <property type="evidence" value="ECO:0007669"/>
    <property type="project" value="EnsemblFungi"/>
</dbReference>
<accession>A0A084FUQ5</accession>
<dbReference type="OMA" id="ANACGCV"/>
<feature type="domain" description="Importin N-terminal" evidence="9">
    <location>
        <begin position="24"/>
        <end position="91"/>
    </location>
</feature>
<evidence type="ECO:0000256" key="1">
    <source>
        <dbReference type="ARBA" id="ARBA00004123"/>
    </source>
</evidence>
<comment type="caution">
    <text evidence="10">The sequence shown here is derived from an EMBL/GenBank/DDBJ whole genome shotgun (WGS) entry which is preliminary data.</text>
</comment>
<dbReference type="SUPFAM" id="SSF48371">
    <property type="entry name" value="ARM repeat"/>
    <property type="match status" value="2"/>
</dbReference>
<dbReference type="GeneID" id="27720097"/>
<sequence>MDKAKLIELLEASQIPDTQSVKAVTAELQKNYFSQPQSLLLLTEVAITHDNGGIRQLAAVQAVRISEKHWPKIPEEQKALARQHILEGILKEPSAGARRSLSRLIANVVTLDLEDGQGQDVIREIIALNTKDDVRSREIGSYLVYCLLDTDPVRFTDHITQLFQLFSQTINDAQSKDVRVNTIRSIGALLIVIEPEEDEGSVNAIQNLFPAMVVVLKDAIESENSDHYGDIFEVLQSFLAYDPALLNKHLKELVEFMMEIASNTQVEEDARCQAIAFLSQCVHARRMKLQGMKDIGAKLMTTSLKIVTEVDDELLDDDMDEMTPVRAALSLIDQLSTDLPPRQVINPLLDDFPKLAAHENAGFRKAAILALGTAAEGSPDFISTQLARLSPIVVALLNDADEGVRHAALIGLIQLADEMAEEFDPQLAEIFEALLKNLQASTQENNKKNVSIIRAVCGALNALGVGTQDKDITKTYGQKLLSPLGQLLSHEDLSVKAAAAGAIGAIAASLGENFAPYFKDVLTALAPYVNLKEGEEALALRSAVCDSMGSIAHAVGSELFQPYVLDLMKASEEALSIDNARLKETSFLLWGELSKLYGDQFKQFLPGVFKGLLDTLELEEEEISLDGIVEGASEGDVLVVGGKKIRIKHGEDESDDDNIVNMDDDADWDDLDDFTGATAIALQQEVAIEVLGDVISESCSLEEIKTYLEPTLEKLMPLADHSFEGCRKSALSTLWRAYARVWKLLEKQPWKPGFPKDNPMPDPALAHIAQLVCKATLSGWADESERSVVTAINQYSAETLKTTGPAILAVEDLESQMVTVLASLLTRSHPCQQDFGDEEDHNVEGGTSELDWLVIDTAMDVVIGMAEAMGPAFVKHWEVFQKPIIKFASSQEDLERSTATGTIAEVIRYLGGAVTPYTESLAKILLHRLSDNDPLTKSNAAYAIGQLILNSENNNVLGLYEEVVTKLEPALAITDSRMQDNICGCFSRMMMRNPEPPIVAKLLPEVVNVLPLKEDYEENAPIFQCIFKLYDVSNPTVQELTPRLVPIFKAVLGEPEIQLDDETREMVKKIAQLLHQARPELFQ</sequence>
<evidence type="ECO:0000256" key="5">
    <source>
        <dbReference type="ARBA" id="ARBA00022737"/>
    </source>
</evidence>
<dbReference type="GO" id="GO:0005737">
    <property type="term" value="C:cytoplasm"/>
    <property type="evidence" value="ECO:0007669"/>
    <property type="project" value="UniProtKB-SubCell"/>
</dbReference>
<dbReference type="Pfam" id="PF25574">
    <property type="entry name" value="TPR_IMB1"/>
    <property type="match status" value="1"/>
</dbReference>
<keyword evidence="6" id="KW-0653">Protein transport</keyword>
<dbReference type="GO" id="GO:0006606">
    <property type="term" value="P:protein import into nucleus"/>
    <property type="evidence" value="ECO:0007669"/>
    <property type="project" value="InterPro"/>
</dbReference>
<keyword evidence="5" id="KW-0677">Repeat</keyword>
<evidence type="ECO:0000313" key="10">
    <source>
        <dbReference type="EMBL" id="KEZ38817.1"/>
    </source>
</evidence>
<dbReference type="InterPro" id="IPR058584">
    <property type="entry name" value="IMB1_TNPO1-like_TPR"/>
</dbReference>
<dbReference type="PANTHER" id="PTHR10527">
    <property type="entry name" value="IMPORTIN BETA"/>
    <property type="match status" value="1"/>
</dbReference>
<evidence type="ECO:0000256" key="6">
    <source>
        <dbReference type="ARBA" id="ARBA00022927"/>
    </source>
</evidence>
<keyword evidence="4" id="KW-0963">Cytoplasm</keyword>
<comment type="subcellular location">
    <subcellularLocation>
        <location evidence="2">Cytoplasm</location>
    </subcellularLocation>
    <subcellularLocation>
        <location evidence="1">Nucleus</location>
    </subcellularLocation>
</comment>
<dbReference type="InterPro" id="IPR011989">
    <property type="entry name" value="ARM-like"/>
</dbReference>
<name>A0A084FUQ5_PSEDA</name>
<feature type="repeat" description="HEAT" evidence="8">
    <location>
        <begin position="389"/>
        <end position="427"/>
    </location>
</feature>
<evidence type="ECO:0000256" key="8">
    <source>
        <dbReference type="PROSITE-ProRule" id="PRU00103"/>
    </source>
</evidence>
<dbReference type="Proteomes" id="UP000028545">
    <property type="component" value="Unassembled WGS sequence"/>
</dbReference>
<protein>
    <submittedName>
        <fullName evidence="10">Karyopherin</fullName>
    </submittedName>
</protein>
<dbReference type="InterPro" id="IPR057672">
    <property type="entry name" value="TPR_IPO4/5"/>
</dbReference>
<dbReference type="VEuPathDB" id="FungiDB:SAPIO_CDS10859"/>
<dbReference type="InterPro" id="IPR040122">
    <property type="entry name" value="Importin_beta"/>
</dbReference>
<dbReference type="PROSITE" id="PS50166">
    <property type="entry name" value="IMPORTIN_B_NT"/>
    <property type="match status" value="1"/>
</dbReference>
<proteinExistence type="predicted"/>
<dbReference type="Pfam" id="PF13513">
    <property type="entry name" value="HEAT_EZ"/>
    <property type="match status" value="1"/>
</dbReference>
<evidence type="ECO:0000256" key="2">
    <source>
        <dbReference type="ARBA" id="ARBA00004496"/>
    </source>
</evidence>
<evidence type="ECO:0000256" key="7">
    <source>
        <dbReference type="ARBA" id="ARBA00023242"/>
    </source>
</evidence>
<evidence type="ECO:0000259" key="9">
    <source>
        <dbReference type="PROSITE" id="PS50166"/>
    </source>
</evidence>
<dbReference type="InterPro" id="IPR016024">
    <property type="entry name" value="ARM-type_fold"/>
</dbReference>
<evidence type="ECO:0000313" key="11">
    <source>
        <dbReference type="Proteomes" id="UP000028545"/>
    </source>
</evidence>
<dbReference type="Gene3D" id="1.25.10.10">
    <property type="entry name" value="Leucine-rich Repeat Variant"/>
    <property type="match status" value="1"/>
</dbReference>
<dbReference type="Pfam" id="PF25780">
    <property type="entry name" value="TPR_IPO5"/>
    <property type="match status" value="1"/>
</dbReference>
<evidence type="ECO:0000256" key="3">
    <source>
        <dbReference type="ARBA" id="ARBA00022448"/>
    </source>
</evidence>
<keyword evidence="3" id="KW-0813">Transport</keyword>
<reference evidence="10 11" key="1">
    <citation type="journal article" date="2014" name="Genome Announc.">
        <title>Draft genome sequence of the pathogenic fungus Scedosporium apiospermum.</title>
        <authorList>
            <person name="Vandeputte P."/>
            <person name="Ghamrawi S."/>
            <person name="Rechenmann M."/>
            <person name="Iltis A."/>
            <person name="Giraud S."/>
            <person name="Fleury M."/>
            <person name="Thornton C."/>
            <person name="Delhaes L."/>
            <person name="Meyer W."/>
            <person name="Papon N."/>
            <person name="Bouchara J.P."/>
        </authorList>
    </citation>
    <scope>NUCLEOTIDE SEQUENCE [LARGE SCALE GENOMIC DNA]</scope>
    <source>
        <strain evidence="10 11">IHEM 14462</strain>
    </source>
</reference>
<dbReference type="InterPro" id="IPR001494">
    <property type="entry name" value="Importin-beta_N"/>
</dbReference>
<dbReference type="AlphaFoldDB" id="A0A084FUQ5"/>
<keyword evidence="7" id="KW-0539">Nucleus</keyword>
<dbReference type="GO" id="GO:0031267">
    <property type="term" value="F:small GTPase binding"/>
    <property type="evidence" value="ECO:0007669"/>
    <property type="project" value="InterPro"/>
</dbReference>
<evidence type="ECO:0000256" key="4">
    <source>
        <dbReference type="ARBA" id="ARBA00022490"/>
    </source>
</evidence>
<dbReference type="KEGG" id="sapo:SAPIO_CDS10859"/>
<gene>
    <name evidence="10" type="ORF">SAPIO_CDS10859</name>
</gene>
<dbReference type="HOGENOM" id="CLU_003794_1_1_1"/>
<keyword evidence="11" id="KW-1185">Reference proteome</keyword>